<dbReference type="InterPro" id="IPR011009">
    <property type="entry name" value="Kinase-like_dom_sf"/>
</dbReference>
<reference evidence="3" key="1">
    <citation type="submission" date="2020-04" db="EMBL/GenBank/DDBJ databases">
        <title>Genome Assembly and Annotation of Botryosphaeria dothidea sdau 11-99, a Latent Pathogen of Apple Fruit Ring Rot in China.</title>
        <authorList>
            <person name="Yu C."/>
            <person name="Diao Y."/>
            <person name="Lu Q."/>
            <person name="Zhao J."/>
            <person name="Cui S."/>
            <person name="Peng C."/>
            <person name="He B."/>
            <person name="Liu H."/>
        </authorList>
    </citation>
    <scope>NUCLEOTIDE SEQUENCE [LARGE SCALE GENOMIC DNA]</scope>
    <source>
        <strain evidence="3">Sdau11-99</strain>
    </source>
</reference>
<dbReference type="OrthoDB" id="2906425at2759"/>
<protein>
    <submittedName>
        <fullName evidence="3">Aminoglycoside phosphotransferase</fullName>
    </submittedName>
</protein>
<comment type="caution">
    <text evidence="3">The sequence shown here is derived from an EMBL/GenBank/DDBJ whole genome shotgun (WGS) entry which is preliminary data.</text>
</comment>
<dbReference type="Proteomes" id="UP000572817">
    <property type="component" value="Unassembled WGS sequence"/>
</dbReference>
<organism evidence="3 4">
    <name type="scientific">Botryosphaeria dothidea</name>
    <dbReference type="NCBI Taxonomy" id="55169"/>
    <lineage>
        <taxon>Eukaryota</taxon>
        <taxon>Fungi</taxon>
        <taxon>Dikarya</taxon>
        <taxon>Ascomycota</taxon>
        <taxon>Pezizomycotina</taxon>
        <taxon>Dothideomycetes</taxon>
        <taxon>Dothideomycetes incertae sedis</taxon>
        <taxon>Botryosphaeriales</taxon>
        <taxon>Botryosphaeriaceae</taxon>
        <taxon>Botryosphaeria</taxon>
    </lineage>
</organism>
<feature type="region of interest" description="Disordered" evidence="1">
    <location>
        <begin position="1"/>
        <end position="139"/>
    </location>
</feature>
<feature type="compositionally biased region" description="Low complexity" evidence="1">
    <location>
        <begin position="80"/>
        <end position="93"/>
    </location>
</feature>
<feature type="region of interest" description="Disordered" evidence="1">
    <location>
        <begin position="506"/>
        <end position="556"/>
    </location>
</feature>
<dbReference type="AlphaFoldDB" id="A0A8H4ISN7"/>
<accession>A0A8H4ISN7</accession>
<feature type="compositionally biased region" description="Low complexity" evidence="1">
    <location>
        <begin position="110"/>
        <end position="125"/>
    </location>
</feature>
<dbReference type="Pfam" id="PF01636">
    <property type="entry name" value="APH"/>
    <property type="match status" value="1"/>
</dbReference>
<dbReference type="SUPFAM" id="SSF56112">
    <property type="entry name" value="Protein kinase-like (PK-like)"/>
    <property type="match status" value="1"/>
</dbReference>
<feature type="compositionally biased region" description="Polar residues" evidence="1">
    <location>
        <begin position="531"/>
        <end position="541"/>
    </location>
</feature>
<feature type="region of interest" description="Disordered" evidence="1">
    <location>
        <begin position="468"/>
        <end position="487"/>
    </location>
</feature>
<dbReference type="EMBL" id="WWBZ02000051">
    <property type="protein sequence ID" value="KAF4304473.1"/>
    <property type="molecule type" value="Genomic_DNA"/>
</dbReference>
<feature type="compositionally biased region" description="Low complexity" evidence="1">
    <location>
        <begin position="53"/>
        <end position="67"/>
    </location>
</feature>
<feature type="compositionally biased region" description="Acidic residues" evidence="1">
    <location>
        <begin position="468"/>
        <end position="482"/>
    </location>
</feature>
<feature type="compositionally biased region" description="Low complexity" evidence="1">
    <location>
        <begin position="149"/>
        <end position="162"/>
    </location>
</feature>
<feature type="compositionally biased region" description="Polar residues" evidence="1">
    <location>
        <begin position="1"/>
        <end position="11"/>
    </location>
</feature>
<feature type="compositionally biased region" description="Low complexity" evidence="1">
    <location>
        <begin position="186"/>
        <end position="195"/>
    </location>
</feature>
<keyword evidence="4" id="KW-1185">Reference proteome</keyword>
<feature type="region of interest" description="Disordered" evidence="1">
    <location>
        <begin position="171"/>
        <end position="368"/>
    </location>
</feature>
<feature type="compositionally biased region" description="Polar residues" evidence="1">
    <location>
        <begin position="37"/>
        <end position="52"/>
    </location>
</feature>
<dbReference type="InterPro" id="IPR002575">
    <property type="entry name" value="Aminoglycoside_PTrfase"/>
</dbReference>
<feature type="region of interest" description="Disordered" evidence="1">
    <location>
        <begin position="144"/>
        <end position="163"/>
    </location>
</feature>
<dbReference type="GO" id="GO:0016740">
    <property type="term" value="F:transferase activity"/>
    <property type="evidence" value="ECO:0007669"/>
    <property type="project" value="UniProtKB-KW"/>
</dbReference>
<feature type="compositionally biased region" description="Basic residues" evidence="1">
    <location>
        <begin position="196"/>
        <end position="206"/>
    </location>
</feature>
<dbReference type="InterPro" id="IPR051678">
    <property type="entry name" value="AGP_Transferase"/>
</dbReference>
<evidence type="ECO:0000313" key="4">
    <source>
        <dbReference type="Proteomes" id="UP000572817"/>
    </source>
</evidence>
<sequence length="1020" mass="112749">MYTFKRITNVSMPKRKRHTSGGSPAGSSDSSCKRRAQQNTTLSDAITTINTPASHSSIMTASPSISSDVLASASTDITASHSTKSGQSSISSPKSKRRNPVKTVLRKFWTSSTASSSSDGASDTSIESETPTDARPLRTSIVPEVTVTPSSDNSANASPNASVRTMYRVDPRTGKPVQPYNSFHLSPRSAANARQRAQRVQRRRSRTMPTFPARSSSLRHNDEFPFDPKTAIKRDDDSDNWASNPPSPARKLPSERPQSMGAQSVVSSKTTDSSSSLYKPLPHLPQEQPRSADDVFTSGTATPTLLTPPRSENNDDTPRASTQWPLPADRQSIYGPLPPTPSGPVPSNTPIAVAGNNEETAPRARANSAASGQIAHFGLQYIHPQLDGRVLEARLQQIRNAFPATVSLDDFPTVPTAAAPAHVDAAVAAKEMGEAGPDANISTRTSVISVLSTAASFVTAVEDVEGEVEGAAETEDEDDDLPSSDQVASASAALLLSSPDDNGKAKLGNSFGSVSSIDGTPHTPLRLGSSEMGSDNDSMTDGSEHENDVENDEHFSERCPNEAYLSKDDVCSIPFQVTPSAPPKLSCKLLEGKMVWEYDPWTSSYDAKWKSDPDIGAIKEIARNYYKICGLTNDKINIEFLAEGSFNKVYTVSSVDEDTKVTHECIFRCSLPGAPWYKTQSEVATMELVRRNTKIPIPKVFVFDSSMENALGLEWMMMEKINGKMYEDVEKDLGFDAKIRLYRQAAEWIDELSRLHFDKIGALYHNWSLPLSDKASYKIGPLNTTDFDADLRLDYPINRGPFASFEEYYNSHIHVILCEALDPRHKERVEAWNKQEEMEATGEEIEEEVPETRFTLKALDRIPQQSVALQSVLPTVLRGKQLGPGSTHLHHFDIAKRNILVDDNGNPLALIDWEISWATIPARIPRYPPLIIDEEVEEPEPWDPEEEKDEDRLEEELAWEETLLKREFDKRLEELASPHLKTGCDQDPVLQELNEVVTALDSLEDWSYIERMQEEQRKLF</sequence>
<feature type="compositionally biased region" description="Low complexity" evidence="1">
    <location>
        <begin position="20"/>
        <end position="30"/>
    </location>
</feature>
<proteinExistence type="predicted"/>
<evidence type="ECO:0000259" key="2">
    <source>
        <dbReference type="Pfam" id="PF01636"/>
    </source>
</evidence>
<evidence type="ECO:0000256" key="1">
    <source>
        <dbReference type="SAM" id="MobiDB-lite"/>
    </source>
</evidence>
<feature type="compositionally biased region" description="Basic and acidic residues" evidence="1">
    <location>
        <begin position="542"/>
        <end position="556"/>
    </location>
</feature>
<gene>
    <name evidence="3" type="ORF">GTA08_BOTSDO07996</name>
</gene>
<feature type="domain" description="Aminoglycoside phosphotransferase" evidence="2">
    <location>
        <begin position="679"/>
        <end position="914"/>
    </location>
</feature>
<dbReference type="PANTHER" id="PTHR21310:SF13">
    <property type="entry name" value="AMINOGLYCOSIDE PHOSPHOTRANSFERASE DOMAIN-CONTAINING PROTEIN"/>
    <property type="match status" value="1"/>
</dbReference>
<name>A0A8H4ISN7_9PEZI</name>
<dbReference type="PANTHER" id="PTHR21310">
    <property type="entry name" value="AMINOGLYCOSIDE PHOSPHOTRANSFERASE-RELATED-RELATED"/>
    <property type="match status" value="1"/>
</dbReference>
<feature type="compositionally biased region" description="Low complexity" evidence="1">
    <location>
        <begin position="264"/>
        <end position="276"/>
    </location>
</feature>
<evidence type="ECO:0000313" key="3">
    <source>
        <dbReference type="EMBL" id="KAF4304473.1"/>
    </source>
</evidence>